<feature type="transmembrane region" description="Helical" evidence="5">
    <location>
        <begin position="370"/>
        <end position="391"/>
    </location>
</feature>
<feature type="chain" id="PRO_5003407608" description="G-protein coupled receptors family 1 profile domain-containing protein" evidence="6">
    <location>
        <begin position="17"/>
        <end position="392"/>
    </location>
</feature>
<organism evidence="9">
    <name type="scientific">Caenorhabditis brenneri</name>
    <name type="common">Nematode worm</name>
    <dbReference type="NCBI Taxonomy" id="135651"/>
    <lineage>
        <taxon>Eukaryota</taxon>
        <taxon>Metazoa</taxon>
        <taxon>Ecdysozoa</taxon>
        <taxon>Nematoda</taxon>
        <taxon>Chromadorea</taxon>
        <taxon>Rhabditida</taxon>
        <taxon>Rhabditina</taxon>
        <taxon>Rhabditomorpha</taxon>
        <taxon>Rhabditoidea</taxon>
        <taxon>Rhabditidae</taxon>
        <taxon>Peloderinae</taxon>
        <taxon>Caenorhabditis</taxon>
    </lineage>
</organism>
<protein>
    <recommendedName>
        <fullName evidence="7">G-protein coupled receptors family 1 profile domain-containing protein</fullName>
    </recommendedName>
</protein>
<keyword evidence="2 5" id="KW-0812">Transmembrane</keyword>
<feature type="transmembrane region" description="Helical" evidence="5">
    <location>
        <begin position="265"/>
        <end position="285"/>
    </location>
</feature>
<evidence type="ECO:0000256" key="1">
    <source>
        <dbReference type="ARBA" id="ARBA00004370"/>
    </source>
</evidence>
<dbReference type="GO" id="GO:0016020">
    <property type="term" value="C:membrane"/>
    <property type="evidence" value="ECO:0007669"/>
    <property type="project" value="UniProtKB-SubCell"/>
</dbReference>
<dbReference type="InParanoid" id="G0PL84"/>
<keyword evidence="3 5" id="KW-1133">Transmembrane helix</keyword>
<dbReference type="Pfam" id="PF04789">
    <property type="entry name" value="DUF621"/>
    <property type="match status" value="1"/>
</dbReference>
<dbReference type="InterPro" id="IPR006874">
    <property type="entry name" value="DUF621"/>
</dbReference>
<evidence type="ECO:0000256" key="6">
    <source>
        <dbReference type="SAM" id="SignalP"/>
    </source>
</evidence>
<dbReference type="PANTHER" id="PTHR31406">
    <property type="entry name" value="PROTEIN CBG06702-RELATED"/>
    <property type="match status" value="1"/>
</dbReference>
<evidence type="ECO:0000259" key="7">
    <source>
        <dbReference type="PROSITE" id="PS50262"/>
    </source>
</evidence>
<evidence type="ECO:0000313" key="9">
    <source>
        <dbReference type="Proteomes" id="UP000008068"/>
    </source>
</evidence>
<feature type="transmembrane region" description="Helical" evidence="5">
    <location>
        <begin position="291"/>
        <end position="322"/>
    </location>
</feature>
<name>G0PL84_CAEBE</name>
<sequence length="392" mass="44862">MSYIFCFCILLQSVKAHLTSLNSDGGVSPPKSSPLEEIDAEIPPEDKNVLYYLTILMFVTSTIISTLLTGSFLVASAFLWGRFKHMKFFWLLSVLTVSIFVLSILNLVINVPATLFSLLTKDFIKSDVFLFMSYIIDLCHYTILFSNLVIAVQRCFVFFFRNLADRVFETPLMYAWMLSIWVLSLLVVYAMMHNNCRYKYTIVDQHYILNCQLTTVVNLPPPRGIQTMELVLQFVLPCVILGIYIAITAKIMMMKKGSLKKNEITILKQAFFIFFIFQISASIPPGDKDGLYYFVISMFVVSTFTSTILTGTFLVLSIILWPHFKQMKFFWFLAQLTVSVFVMSSLNFLINVPATLFSLITVDFVQSEAFSLMSNVIDFCHNIVLFSNFMIA</sequence>
<reference evidence="9" key="1">
    <citation type="submission" date="2011-07" db="EMBL/GenBank/DDBJ databases">
        <authorList>
            <consortium name="Caenorhabditis brenneri Sequencing and Analysis Consortium"/>
            <person name="Wilson R.K."/>
        </authorList>
    </citation>
    <scope>NUCLEOTIDE SEQUENCE [LARGE SCALE GENOMIC DNA]</scope>
    <source>
        <strain evidence="9">PB2801</strain>
    </source>
</reference>
<evidence type="ECO:0000313" key="8">
    <source>
        <dbReference type="EMBL" id="EGT34187.1"/>
    </source>
</evidence>
<feature type="transmembrane region" description="Helical" evidence="5">
    <location>
        <begin position="329"/>
        <end position="350"/>
    </location>
</feature>
<dbReference type="OrthoDB" id="5848170at2759"/>
<feature type="non-terminal residue" evidence="8">
    <location>
        <position position="392"/>
    </location>
</feature>
<proteinExistence type="predicted"/>
<dbReference type="InterPro" id="IPR017452">
    <property type="entry name" value="GPCR_Rhodpsn_7TM"/>
</dbReference>
<feature type="transmembrane region" description="Helical" evidence="5">
    <location>
        <begin position="88"/>
        <end position="109"/>
    </location>
</feature>
<evidence type="ECO:0000256" key="2">
    <source>
        <dbReference type="ARBA" id="ARBA00022692"/>
    </source>
</evidence>
<feature type="transmembrane region" description="Helical" evidence="5">
    <location>
        <begin position="173"/>
        <end position="192"/>
    </location>
</feature>
<keyword evidence="4 5" id="KW-0472">Membrane</keyword>
<dbReference type="AlphaFoldDB" id="G0PL84"/>
<evidence type="ECO:0000256" key="3">
    <source>
        <dbReference type="ARBA" id="ARBA00022989"/>
    </source>
</evidence>
<dbReference type="Gene3D" id="1.20.1070.10">
    <property type="entry name" value="Rhodopsin 7-helix transmembrane proteins"/>
    <property type="match status" value="1"/>
</dbReference>
<accession>G0PL84</accession>
<gene>
    <name evidence="8" type="ORF">CAEBREN_31943</name>
</gene>
<dbReference type="HOGENOM" id="CLU_705099_0_0_1"/>
<dbReference type="SUPFAM" id="SSF81321">
    <property type="entry name" value="Family A G protein-coupled receptor-like"/>
    <property type="match status" value="1"/>
</dbReference>
<feature type="domain" description="G-protein coupled receptors family 1 profile" evidence="7">
    <location>
        <begin position="70"/>
        <end position="279"/>
    </location>
</feature>
<feature type="signal peptide" evidence="6">
    <location>
        <begin position="1"/>
        <end position="16"/>
    </location>
</feature>
<evidence type="ECO:0000256" key="4">
    <source>
        <dbReference type="ARBA" id="ARBA00023136"/>
    </source>
</evidence>
<feature type="transmembrane region" description="Helical" evidence="5">
    <location>
        <begin position="49"/>
        <end position="81"/>
    </location>
</feature>
<dbReference type="PANTHER" id="PTHR31406:SF6">
    <property type="entry name" value="G-PROTEIN COUPLED RECEPTORS FAMILY 1 PROFILE DOMAIN-CONTAINING PROTEIN"/>
    <property type="match status" value="1"/>
</dbReference>
<keyword evidence="6" id="KW-0732">Signal</keyword>
<dbReference type="Proteomes" id="UP000008068">
    <property type="component" value="Unassembled WGS sequence"/>
</dbReference>
<feature type="transmembrane region" description="Helical" evidence="5">
    <location>
        <begin position="230"/>
        <end position="253"/>
    </location>
</feature>
<dbReference type="PROSITE" id="PS50262">
    <property type="entry name" value="G_PROTEIN_RECEP_F1_2"/>
    <property type="match status" value="1"/>
</dbReference>
<keyword evidence="9" id="KW-1185">Reference proteome</keyword>
<dbReference type="EMBL" id="GL381029">
    <property type="protein sequence ID" value="EGT34187.1"/>
    <property type="molecule type" value="Genomic_DNA"/>
</dbReference>
<feature type="transmembrane region" description="Helical" evidence="5">
    <location>
        <begin position="129"/>
        <end position="152"/>
    </location>
</feature>
<comment type="subcellular location">
    <subcellularLocation>
        <location evidence="1">Membrane</location>
    </subcellularLocation>
</comment>
<evidence type="ECO:0000256" key="5">
    <source>
        <dbReference type="SAM" id="Phobius"/>
    </source>
</evidence>